<organism evidence="2 3">
    <name type="scientific">Geoanaerobacter pelophilus</name>
    <dbReference type="NCBI Taxonomy" id="60036"/>
    <lineage>
        <taxon>Bacteria</taxon>
        <taxon>Pseudomonadati</taxon>
        <taxon>Thermodesulfobacteriota</taxon>
        <taxon>Desulfuromonadia</taxon>
        <taxon>Geobacterales</taxon>
        <taxon>Geobacteraceae</taxon>
        <taxon>Geoanaerobacter</taxon>
    </lineage>
</organism>
<dbReference type="EMBL" id="BDQG01000001">
    <property type="protein sequence ID" value="GAW68754.1"/>
    <property type="molecule type" value="Genomic_DNA"/>
</dbReference>
<accession>A0ABQ0MNU4</accession>
<reference evidence="3" key="2">
    <citation type="submission" date="2017-05" db="EMBL/GenBank/DDBJ databases">
        <title>Draft genome sequence of Geobacter pelophilus, a iron(III)-reducing bacteria.</title>
        <authorList>
            <person name="Aoyagi T."/>
            <person name="Koike H."/>
            <person name="Morita T."/>
            <person name="Sato Y."/>
            <person name="Habe H."/>
            <person name="Hori T."/>
        </authorList>
    </citation>
    <scope>NUCLEOTIDE SEQUENCE [LARGE SCALE GENOMIC DNA]</scope>
    <source>
        <strain evidence="3">Drf2</strain>
    </source>
</reference>
<keyword evidence="1" id="KW-1133">Transmembrane helix</keyword>
<sequence>MIVATGNVFSILPKFQTDFEGGYVDLRFVLVWSWIITLGEALAIAWLLYQVSNLKRWKIEIEEKFRVEKAM</sequence>
<reference evidence="2 3" key="1">
    <citation type="submission" date="2017-04" db="EMBL/GenBank/DDBJ databases">
        <authorList>
            <consortium name="Geobacter pelophilus Genome Sequencing"/>
            <person name="Aoyagi T."/>
            <person name="Koike H."/>
            <person name="Hori T."/>
        </authorList>
    </citation>
    <scope>NUCLEOTIDE SEQUENCE [LARGE SCALE GENOMIC DNA]</scope>
    <source>
        <strain evidence="2 3">Drf2</strain>
    </source>
</reference>
<keyword evidence="3" id="KW-1185">Reference proteome</keyword>
<feature type="transmembrane region" description="Helical" evidence="1">
    <location>
        <begin position="29"/>
        <end position="49"/>
    </location>
</feature>
<protein>
    <submittedName>
        <fullName evidence="2">Uncharacterized protein</fullName>
    </submittedName>
</protein>
<keyword evidence="1" id="KW-0812">Transmembrane</keyword>
<proteinExistence type="predicted"/>
<name>A0ABQ0MNU4_9BACT</name>
<evidence type="ECO:0000256" key="1">
    <source>
        <dbReference type="SAM" id="Phobius"/>
    </source>
</evidence>
<evidence type="ECO:0000313" key="3">
    <source>
        <dbReference type="Proteomes" id="UP000194153"/>
    </source>
</evidence>
<gene>
    <name evidence="2" type="ORF">GPEL0_01f5231</name>
</gene>
<evidence type="ECO:0000313" key="2">
    <source>
        <dbReference type="EMBL" id="GAW68754.1"/>
    </source>
</evidence>
<comment type="caution">
    <text evidence="2">The sequence shown here is derived from an EMBL/GenBank/DDBJ whole genome shotgun (WGS) entry which is preliminary data.</text>
</comment>
<keyword evidence="1" id="KW-0472">Membrane</keyword>
<dbReference type="Proteomes" id="UP000194153">
    <property type="component" value="Unassembled WGS sequence"/>
</dbReference>